<dbReference type="GeneID" id="49634835"/>
<dbReference type="Proteomes" id="UP000253728">
    <property type="component" value="Unassembled WGS sequence"/>
</dbReference>
<organism evidence="2 3">
    <name type="scientific">Aggregatibacter aphrophilus</name>
    <name type="common">Haemophilus aphrophilus</name>
    <dbReference type="NCBI Taxonomy" id="732"/>
    <lineage>
        <taxon>Bacteria</taxon>
        <taxon>Pseudomonadati</taxon>
        <taxon>Pseudomonadota</taxon>
        <taxon>Gammaproteobacteria</taxon>
        <taxon>Pasteurellales</taxon>
        <taxon>Pasteurellaceae</taxon>
        <taxon>Aggregatibacter</taxon>
    </lineage>
</organism>
<dbReference type="Gene3D" id="1.10.10.1400">
    <property type="entry name" value="Terminase, small subunit, N-terminal DNA-binding domain, HTH motif"/>
    <property type="match status" value="1"/>
</dbReference>
<proteinExistence type="predicted"/>
<evidence type="ECO:0000313" key="2">
    <source>
        <dbReference type="EMBL" id="SSY94810.1"/>
    </source>
</evidence>
<gene>
    <name evidence="2" type="ORF">NCTC5908_01030</name>
</gene>
<sequence>MGYGREIRNQFAKTYARMGNATHALRMVLGEGRAGRMKPHTLRAKASELLNHYRVAEQIEQEKAEMQQRGETLPHYRLRTWRADLLSGEPYQPPEPPPHPFAIPRGMKGLFKGMARLKRSATKTSPF</sequence>
<protein>
    <submittedName>
        <fullName evidence="2">Terminase small subunit</fullName>
    </submittedName>
</protein>
<accession>A0A336N462</accession>
<reference evidence="2 3" key="1">
    <citation type="submission" date="2018-06" db="EMBL/GenBank/DDBJ databases">
        <authorList>
            <consortium name="Pathogen Informatics"/>
            <person name="Doyle S."/>
        </authorList>
    </citation>
    <scope>NUCLEOTIDE SEQUENCE [LARGE SCALE GENOMIC DNA]</scope>
    <source>
        <strain evidence="2 3">NCTC5908</strain>
    </source>
</reference>
<dbReference type="EMBL" id="UFSP01000001">
    <property type="protein sequence ID" value="SSY94810.1"/>
    <property type="molecule type" value="Genomic_DNA"/>
</dbReference>
<name>A0A336N462_AGGAP</name>
<feature type="region of interest" description="Disordered" evidence="1">
    <location>
        <begin position="87"/>
        <end position="106"/>
    </location>
</feature>
<dbReference type="RefSeq" id="WP_005594660.1">
    <property type="nucleotide sequence ID" value="NZ_JAWFRY010000004.1"/>
</dbReference>
<feature type="compositionally biased region" description="Pro residues" evidence="1">
    <location>
        <begin position="91"/>
        <end position="101"/>
    </location>
</feature>
<dbReference type="InterPro" id="IPR038713">
    <property type="entry name" value="Terminase_Gp1_N_sf"/>
</dbReference>
<evidence type="ECO:0000256" key="1">
    <source>
        <dbReference type="SAM" id="MobiDB-lite"/>
    </source>
</evidence>
<dbReference type="AlphaFoldDB" id="A0A336N462"/>
<evidence type="ECO:0000313" key="3">
    <source>
        <dbReference type="Proteomes" id="UP000253728"/>
    </source>
</evidence>